<dbReference type="SUPFAM" id="SSF81321">
    <property type="entry name" value="Family A G protein-coupled receptor-like"/>
    <property type="match status" value="1"/>
</dbReference>
<feature type="compositionally biased region" description="Basic and acidic residues" evidence="20">
    <location>
        <begin position="2115"/>
        <end position="2127"/>
    </location>
</feature>
<comment type="caution">
    <text evidence="18">Lacks conserved residue(s) required for the propagation of feature annotation.</text>
</comment>
<dbReference type="GO" id="GO:0005911">
    <property type="term" value="C:cell-cell junction"/>
    <property type="evidence" value="ECO:0007669"/>
    <property type="project" value="UniProtKB-ARBA"/>
</dbReference>
<dbReference type="SMART" id="SM00179">
    <property type="entry name" value="EGF_CA"/>
    <property type="match status" value="2"/>
</dbReference>
<evidence type="ECO:0000256" key="19">
    <source>
        <dbReference type="PROSITE-ProRule" id="PRU00460"/>
    </source>
</evidence>
<dbReference type="PROSITE" id="PS50027">
    <property type="entry name" value="EGF_LAM_2"/>
    <property type="match status" value="1"/>
</dbReference>
<evidence type="ECO:0000256" key="11">
    <source>
        <dbReference type="ARBA" id="ARBA00023136"/>
    </source>
</evidence>
<feature type="transmembrane region" description="Helical" evidence="21">
    <location>
        <begin position="1861"/>
        <end position="1881"/>
    </location>
</feature>
<dbReference type="InterPro" id="IPR002049">
    <property type="entry name" value="LE_dom"/>
</dbReference>
<dbReference type="GO" id="GO:0007156">
    <property type="term" value="P:homophilic cell adhesion via plasma membrane adhesion molecules"/>
    <property type="evidence" value="ECO:0007669"/>
    <property type="project" value="InterPro"/>
</dbReference>
<evidence type="ECO:0000259" key="27">
    <source>
        <dbReference type="PROSITE" id="PS50261"/>
    </source>
</evidence>
<dbReference type="GO" id="GO:0007411">
    <property type="term" value="P:axon guidance"/>
    <property type="evidence" value="ECO:0007669"/>
    <property type="project" value="UniProtKB-ARBA"/>
</dbReference>
<feature type="region of interest" description="Disordered" evidence="20">
    <location>
        <begin position="2051"/>
        <end position="2161"/>
    </location>
</feature>
<evidence type="ECO:0000256" key="5">
    <source>
        <dbReference type="ARBA" id="ARBA00022692"/>
    </source>
</evidence>
<dbReference type="Gene3D" id="2.60.220.50">
    <property type="match status" value="1"/>
</dbReference>
<feature type="transmembrane region" description="Helical" evidence="21">
    <location>
        <begin position="1829"/>
        <end position="1849"/>
    </location>
</feature>
<feature type="transmembrane region" description="Helical" evidence="21">
    <location>
        <begin position="1970"/>
        <end position="1993"/>
    </location>
</feature>
<dbReference type="PANTHER" id="PTHR24026">
    <property type="entry name" value="FAT ATYPICAL CADHERIN-RELATED"/>
    <property type="match status" value="1"/>
</dbReference>
<dbReference type="SUPFAM" id="SSF49899">
    <property type="entry name" value="Concanavalin A-like lectins/glucanases"/>
    <property type="match status" value="2"/>
</dbReference>
<feature type="disulfide bond" evidence="18">
    <location>
        <begin position="776"/>
        <end position="785"/>
    </location>
</feature>
<dbReference type="Pfam" id="PF02210">
    <property type="entry name" value="Laminin_G_2"/>
    <property type="match status" value="2"/>
</dbReference>
<evidence type="ECO:0000259" key="25">
    <source>
        <dbReference type="PROSITE" id="PS50221"/>
    </source>
</evidence>
<dbReference type="FunFam" id="2.10.25.10:FF:000089">
    <property type="entry name" value="Cadherin EGF LAG seven-pass G-type receptor 3"/>
    <property type="match status" value="1"/>
</dbReference>
<feature type="disulfide bond" evidence="19">
    <location>
        <begin position="1088"/>
        <end position="1100"/>
    </location>
</feature>
<dbReference type="FunFam" id="2.170.300.10:FF:000011">
    <property type="entry name" value="cadherin EGF LAG seven-pass G-type receptor 1"/>
    <property type="match status" value="1"/>
</dbReference>
<keyword evidence="8 17" id="KW-0106">Calcium</keyword>
<evidence type="ECO:0000256" key="1">
    <source>
        <dbReference type="ARBA" id="ARBA00004651"/>
    </source>
</evidence>
<evidence type="ECO:0000256" key="2">
    <source>
        <dbReference type="ARBA" id="ARBA00022473"/>
    </source>
</evidence>
<dbReference type="FunFam" id="2.10.25.10:FF:000011">
    <property type="entry name" value="Cadherin EGF LAG seven-pass G-type receptor"/>
    <property type="match status" value="1"/>
</dbReference>
<dbReference type="OrthoDB" id="26203at2759"/>
<dbReference type="Pfam" id="PF02793">
    <property type="entry name" value="HRM"/>
    <property type="match status" value="1"/>
</dbReference>
<dbReference type="SMART" id="SM00181">
    <property type="entry name" value="EGF"/>
    <property type="match status" value="6"/>
</dbReference>
<dbReference type="FunFam" id="2.60.120.200:FF:000059">
    <property type="entry name" value="Cadherin EGF LAG seven-pass G-type receptor 1"/>
    <property type="match status" value="1"/>
</dbReference>
<dbReference type="PROSITE" id="PS50261">
    <property type="entry name" value="G_PROTEIN_RECEP_F2_4"/>
    <property type="match status" value="1"/>
</dbReference>
<comment type="caution">
    <text evidence="29">The sequence shown here is derived from an EMBL/GenBank/DDBJ whole genome shotgun (WGS) entry which is preliminary data.</text>
</comment>
<comment type="subcellular location">
    <subcellularLocation>
        <location evidence="1">Cell membrane</location>
        <topology evidence="1">Multi-pass membrane protein</topology>
    </subcellularLocation>
</comment>
<feature type="compositionally biased region" description="Low complexity" evidence="20">
    <location>
        <begin position="2054"/>
        <end position="2069"/>
    </location>
</feature>
<evidence type="ECO:0000313" key="30">
    <source>
        <dbReference type="Proteomes" id="UP001151699"/>
    </source>
</evidence>
<keyword evidence="5 21" id="KW-0812">Transmembrane</keyword>
<dbReference type="CDD" id="cd11304">
    <property type="entry name" value="Cadherin_repeat"/>
    <property type="match status" value="3"/>
</dbReference>
<dbReference type="SMART" id="SM00112">
    <property type="entry name" value="CA"/>
    <property type="match status" value="2"/>
</dbReference>
<evidence type="ECO:0000259" key="23">
    <source>
        <dbReference type="PROSITE" id="PS50026"/>
    </source>
</evidence>
<dbReference type="Pfam" id="PF00002">
    <property type="entry name" value="7tm_2"/>
    <property type="match status" value="1"/>
</dbReference>
<dbReference type="SMART" id="SM00303">
    <property type="entry name" value="GPS"/>
    <property type="match status" value="1"/>
</dbReference>
<dbReference type="FunFam" id="2.60.40.60:FF:000038">
    <property type="entry name" value="Cadherin EGF LAG seven-pass G-type receptor 3"/>
    <property type="match status" value="1"/>
</dbReference>
<dbReference type="GO" id="GO:0007476">
    <property type="term" value="P:imaginal disc-derived wing morphogenesis"/>
    <property type="evidence" value="ECO:0007669"/>
    <property type="project" value="UniProtKB-ARBA"/>
</dbReference>
<dbReference type="SUPFAM" id="SSF57196">
    <property type="entry name" value="EGF/Laminin"/>
    <property type="match status" value="2"/>
</dbReference>
<dbReference type="GO" id="GO:0040008">
    <property type="term" value="P:regulation of growth"/>
    <property type="evidence" value="ECO:0007669"/>
    <property type="project" value="UniProtKB-ARBA"/>
</dbReference>
<evidence type="ECO:0000256" key="9">
    <source>
        <dbReference type="ARBA" id="ARBA00022989"/>
    </source>
</evidence>
<dbReference type="PROSITE" id="PS50025">
    <property type="entry name" value="LAM_G_DOMAIN"/>
    <property type="match status" value="2"/>
</dbReference>
<evidence type="ECO:0000256" key="21">
    <source>
        <dbReference type="SAM" id="Phobius"/>
    </source>
</evidence>
<keyword evidence="2" id="KW-0217">Developmental protein</keyword>
<feature type="disulfide bond" evidence="19">
    <location>
        <begin position="1109"/>
        <end position="1118"/>
    </location>
</feature>
<feature type="disulfide bond" evidence="19">
    <location>
        <begin position="1090"/>
        <end position="1107"/>
    </location>
</feature>
<evidence type="ECO:0000256" key="13">
    <source>
        <dbReference type="ARBA" id="ARBA00023170"/>
    </source>
</evidence>
<dbReference type="InterPro" id="IPR015919">
    <property type="entry name" value="Cadherin-like_sf"/>
</dbReference>
<dbReference type="GO" id="GO:0007166">
    <property type="term" value="P:cell surface receptor signaling pathway"/>
    <property type="evidence" value="ECO:0007669"/>
    <property type="project" value="InterPro"/>
</dbReference>
<feature type="compositionally biased region" description="Polar residues" evidence="20">
    <location>
        <begin position="2144"/>
        <end position="2156"/>
    </location>
</feature>
<dbReference type="PROSITE" id="PS50026">
    <property type="entry name" value="EGF_3"/>
    <property type="match status" value="3"/>
</dbReference>
<evidence type="ECO:0000256" key="6">
    <source>
        <dbReference type="ARBA" id="ARBA00022729"/>
    </source>
</evidence>
<keyword evidence="7" id="KW-0677">Repeat</keyword>
<dbReference type="InterPro" id="IPR000832">
    <property type="entry name" value="GPCR_2_secretin-like"/>
</dbReference>
<keyword evidence="14" id="KW-0325">Glycoprotein</keyword>
<evidence type="ECO:0000256" key="20">
    <source>
        <dbReference type="SAM" id="MobiDB-lite"/>
    </source>
</evidence>
<evidence type="ECO:0000256" key="18">
    <source>
        <dbReference type="PROSITE-ProRule" id="PRU00076"/>
    </source>
</evidence>
<evidence type="ECO:0000259" key="22">
    <source>
        <dbReference type="PROSITE" id="PS50025"/>
    </source>
</evidence>
<dbReference type="InterPro" id="IPR032471">
    <property type="entry name" value="AGRL2-4_GAIN_subdom_A"/>
</dbReference>
<dbReference type="Pfam" id="PF23592">
    <property type="entry name" value="Cadherin_CELSR2_9th"/>
    <property type="match status" value="1"/>
</dbReference>
<feature type="domain" description="Cadherin" evidence="28">
    <location>
        <begin position="2"/>
        <end position="107"/>
    </location>
</feature>
<dbReference type="Gene3D" id="4.10.1240.10">
    <property type="entry name" value="GPCR, family 2, extracellular hormone receptor domain"/>
    <property type="match status" value="1"/>
</dbReference>
<dbReference type="InterPro" id="IPR001879">
    <property type="entry name" value="GPCR_2_extracellular_dom"/>
</dbReference>
<feature type="domain" description="Laminin EGF-like" evidence="24">
    <location>
        <begin position="1088"/>
        <end position="1135"/>
    </location>
</feature>
<dbReference type="PRINTS" id="PR00249">
    <property type="entry name" value="GPCRSECRETIN"/>
</dbReference>
<evidence type="ECO:0000256" key="4">
    <source>
        <dbReference type="ARBA" id="ARBA00022536"/>
    </source>
</evidence>
<feature type="disulfide bond" evidence="18">
    <location>
        <begin position="502"/>
        <end position="511"/>
    </location>
</feature>
<feature type="domain" description="Cadherin" evidence="28">
    <location>
        <begin position="108"/>
        <end position="214"/>
    </location>
</feature>
<dbReference type="InterPro" id="IPR002126">
    <property type="entry name" value="Cadherin-like_dom"/>
</dbReference>
<dbReference type="GO" id="GO:0050769">
    <property type="term" value="P:positive regulation of neurogenesis"/>
    <property type="evidence" value="ECO:0007669"/>
    <property type="project" value="UniProtKB-ARBA"/>
</dbReference>
<feature type="domain" description="EGF-like" evidence="23">
    <location>
        <begin position="750"/>
        <end position="786"/>
    </location>
</feature>
<dbReference type="Pfam" id="PF00008">
    <property type="entry name" value="EGF"/>
    <property type="match status" value="2"/>
</dbReference>
<evidence type="ECO:0000256" key="12">
    <source>
        <dbReference type="ARBA" id="ARBA00023157"/>
    </source>
</evidence>
<dbReference type="PRINTS" id="PR00205">
    <property type="entry name" value="CADHERIN"/>
</dbReference>
<dbReference type="InterPro" id="IPR013320">
    <property type="entry name" value="ConA-like_dom_sf"/>
</dbReference>
<keyword evidence="3" id="KW-1003">Cell membrane</keyword>
<dbReference type="InterPro" id="IPR017981">
    <property type="entry name" value="GPCR_2-like_7TM"/>
</dbReference>
<dbReference type="SMART" id="SM00180">
    <property type="entry name" value="EGF_Lam"/>
    <property type="match status" value="1"/>
</dbReference>
<keyword evidence="10" id="KW-0297">G-protein coupled receptor</keyword>
<dbReference type="Gene3D" id="2.10.25.10">
    <property type="entry name" value="Laminin"/>
    <property type="match status" value="3"/>
</dbReference>
<accession>A0A9Q0N4R2</accession>
<dbReference type="InterPro" id="IPR001791">
    <property type="entry name" value="Laminin_G"/>
</dbReference>
<dbReference type="GO" id="GO:0120035">
    <property type="term" value="P:regulation of plasma membrane bounded cell projection organization"/>
    <property type="evidence" value="ECO:0007669"/>
    <property type="project" value="UniProtKB-ARBA"/>
</dbReference>
<dbReference type="GO" id="GO:0004930">
    <property type="term" value="F:G protein-coupled receptor activity"/>
    <property type="evidence" value="ECO:0007669"/>
    <property type="project" value="UniProtKB-KW"/>
</dbReference>
<dbReference type="CDD" id="cd15441">
    <property type="entry name" value="7tmB2_CELSR_Adhesion_IV"/>
    <property type="match status" value="1"/>
</dbReference>
<dbReference type="GO" id="GO:0016318">
    <property type="term" value="P:ommatidial rotation"/>
    <property type="evidence" value="ECO:0007669"/>
    <property type="project" value="UniProtKB-ARBA"/>
</dbReference>
<feature type="transmembrane region" description="Helical" evidence="21">
    <location>
        <begin position="1942"/>
        <end position="1964"/>
    </location>
</feature>
<feature type="transmembrane region" description="Helical" evidence="21">
    <location>
        <begin position="1790"/>
        <end position="1809"/>
    </location>
</feature>
<feature type="domain" description="EGF-like" evidence="23">
    <location>
        <begin position="476"/>
        <end position="512"/>
    </location>
</feature>
<dbReference type="GO" id="GO:0005509">
    <property type="term" value="F:calcium ion binding"/>
    <property type="evidence" value="ECO:0007669"/>
    <property type="project" value="UniProtKB-UniRule"/>
</dbReference>
<evidence type="ECO:0000256" key="15">
    <source>
        <dbReference type="ARBA" id="ARBA00023224"/>
    </source>
</evidence>
<evidence type="ECO:0000259" key="24">
    <source>
        <dbReference type="PROSITE" id="PS50027"/>
    </source>
</evidence>
<dbReference type="InterPro" id="IPR056286">
    <property type="entry name" value="Cadherin_CELSR1-3_9th"/>
</dbReference>
<dbReference type="Proteomes" id="UP001151699">
    <property type="component" value="Chromosome B"/>
</dbReference>
<dbReference type="PROSITE" id="PS00022">
    <property type="entry name" value="EGF_1"/>
    <property type="match status" value="3"/>
</dbReference>
<feature type="compositionally biased region" description="Polar residues" evidence="20">
    <location>
        <begin position="2078"/>
        <end position="2091"/>
    </location>
</feature>
<evidence type="ECO:0000256" key="7">
    <source>
        <dbReference type="ARBA" id="ARBA00022737"/>
    </source>
</evidence>
<dbReference type="SMART" id="SM00008">
    <property type="entry name" value="HormR"/>
    <property type="match status" value="1"/>
</dbReference>
<gene>
    <name evidence="29" type="primary">stan_0</name>
    <name evidence="29" type="ORF">Bhyg_08402</name>
</gene>
<feature type="compositionally biased region" description="Low complexity" evidence="20">
    <location>
        <begin position="2449"/>
        <end position="2468"/>
    </location>
</feature>
<feature type="disulfide bond" evidence="18">
    <location>
        <begin position="983"/>
        <end position="992"/>
    </location>
</feature>
<dbReference type="FunFam" id="2.60.120.200:FF:000173">
    <property type="entry name" value="Cadherin EGF LAG seven-pass G-type receptor"/>
    <property type="match status" value="1"/>
</dbReference>
<keyword evidence="15" id="KW-0807">Transducer</keyword>
<feature type="transmembrane region" description="Helical" evidence="21">
    <location>
        <begin position="1759"/>
        <end position="1778"/>
    </location>
</feature>
<dbReference type="SMART" id="SM00282">
    <property type="entry name" value="LamG"/>
    <property type="match status" value="2"/>
</dbReference>
<feature type="domain" description="GAIN-B" evidence="25">
    <location>
        <begin position="1576"/>
        <end position="1744"/>
    </location>
</feature>
<dbReference type="Gene3D" id="1.20.1070.10">
    <property type="entry name" value="Rhodopsin 7-helix transmembrane proteins"/>
    <property type="match status" value="1"/>
</dbReference>
<dbReference type="PROSITE" id="PS50221">
    <property type="entry name" value="GAIN_B"/>
    <property type="match status" value="1"/>
</dbReference>
<evidence type="ECO:0000259" key="26">
    <source>
        <dbReference type="PROSITE" id="PS50227"/>
    </source>
</evidence>
<dbReference type="InterPro" id="IPR046338">
    <property type="entry name" value="GAIN_dom_sf"/>
</dbReference>
<keyword evidence="4 18" id="KW-0245">EGF-like domain</keyword>
<evidence type="ECO:0000313" key="29">
    <source>
        <dbReference type="EMBL" id="KAJ6643441.1"/>
    </source>
</evidence>
<evidence type="ECO:0000256" key="10">
    <source>
        <dbReference type="ARBA" id="ARBA00023040"/>
    </source>
</evidence>
<feature type="non-terminal residue" evidence="29">
    <location>
        <position position="1"/>
    </location>
</feature>
<dbReference type="FunFam" id="4.10.1240.10:FF:000021">
    <property type="entry name" value="Cadherin EGF LAG seven-pass G-type receptor"/>
    <property type="match status" value="1"/>
</dbReference>
<feature type="domain" description="Cadherin" evidence="28">
    <location>
        <begin position="233"/>
        <end position="333"/>
    </location>
</feature>
<feature type="domain" description="Laminin G" evidence="22">
    <location>
        <begin position="550"/>
        <end position="747"/>
    </location>
</feature>
<dbReference type="InterPro" id="IPR020894">
    <property type="entry name" value="Cadherin_CS"/>
</dbReference>
<proteinExistence type="predicted"/>
<dbReference type="Pfam" id="PF00028">
    <property type="entry name" value="Cadherin"/>
    <property type="match status" value="2"/>
</dbReference>
<dbReference type="GO" id="GO:0005886">
    <property type="term" value="C:plasma membrane"/>
    <property type="evidence" value="ECO:0007669"/>
    <property type="project" value="UniProtKB-SubCell"/>
</dbReference>
<feature type="domain" description="Laminin G" evidence="22">
    <location>
        <begin position="790"/>
        <end position="956"/>
    </location>
</feature>
<dbReference type="Pfam" id="PF16489">
    <property type="entry name" value="GAIN"/>
    <property type="match status" value="1"/>
</dbReference>
<protein>
    <submittedName>
        <fullName evidence="29">Protocadherin-like wing polarity protein stan</fullName>
    </submittedName>
</protein>
<dbReference type="EMBL" id="WJQU01000002">
    <property type="protein sequence ID" value="KAJ6643441.1"/>
    <property type="molecule type" value="Genomic_DNA"/>
</dbReference>
<dbReference type="Gene3D" id="2.60.40.60">
    <property type="entry name" value="Cadherins"/>
    <property type="match status" value="3"/>
</dbReference>
<keyword evidence="13" id="KW-0675">Receptor</keyword>
<feature type="domain" description="EGF-like" evidence="23">
    <location>
        <begin position="958"/>
        <end position="993"/>
    </location>
</feature>
<dbReference type="FunFam" id="2.60.40.60:FF:000029">
    <property type="entry name" value="Cadherin EGF LAG seven-pass G-type receptor 3"/>
    <property type="match status" value="1"/>
</dbReference>
<dbReference type="GO" id="GO:0048056">
    <property type="term" value="P:R3/R4 cell differentiation"/>
    <property type="evidence" value="ECO:0007669"/>
    <property type="project" value="UniProtKB-ARBA"/>
</dbReference>
<reference evidence="29" key="1">
    <citation type="submission" date="2022-07" db="EMBL/GenBank/DDBJ databases">
        <authorList>
            <person name="Trinca V."/>
            <person name="Uliana J.V.C."/>
            <person name="Torres T.T."/>
            <person name="Ward R.J."/>
            <person name="Monesi N."/>
        </authorList>
    </citation>
    <scope>NUCLEOTIDE SEQUENCE</scope>
    <source>
        <strain evidence="29">HSMRA1968</strain>
        <tissue evidence="29">Whole embryos</tissue>
    </source>
</reference>
<dbReference type="InterPro" id="IPR036445">
    <property type="entry name" value="GPCR_2_extracell_dom_sf"/>
</dbReference>
<keyword evidence="6" id="KW-0732">Signal</keyword>
<sequence length="2500" mass="278455">FKVPLYQASIPEDALIGTSVIQISATDQDIGLNGRVRYTLSDKDKEDGSFVVDPTSGIIRTNKGLDRESVAVYHLSAIGIDKGTPAMSSTVEVQIRLEDINDSPPTFESDKIILYVPENSPVGSVVGEIHAHDPDEGVNAIVQYSIIGGDDSNSFSLVTRPGSERAQLLTMTELDYESPKKKFELIIRAASPPLRNDAHVEVMITDINDNAPVLKDFQVIFNNFRDCFPSGEIGRIPAFDADVTDKLTYRILSGNNANLVRLNSSTGSLMLSPQLNTNVPKFATMEVSVTDGINEAKAIMQLSVRLITEDMLFNSVTVRLDEMTEEAFLSPLLNFFLDGLAAIIPCPKENIYLFSIQDDTDVSSRILNVSFSARRADVSHDEFYSPQYLQERVYLNRAILARLATVQVLPFDDNLCVREPCLNFEQCLTVLKFGNASGFIHSDTVLFRPIYPVNTFACKCPEGFTGSKEHYLCDTEVDLCYSDPCQNGGTCIRREGGYTCTCAPSFTGMDCEINISKLMPCTTDPCDGGHSCVQSNPSPHHPPYTQSCELRSRSFSKNSFLTFESLRQRHRFNIKLTFATIYEDGLLLYNGRYNELHDFVALEIVGGKISFSFSLGESIGSVTINRKKKVSDGLWHTVEVNYLNRTATISLDNCDTALALGGGLGEKWNCANETTFVLDRRCSSLTETCHRYLDLTGPLQIGGLPKIPAHFQIRNHDFTGCISDIYIDNKFIDLNSFVADNGTISGCPQKFPTCASEPCFNGGTCHEGWGTHTCECPEGYTGNACQESISPPWRFLGDGFLSFNPLLRPIQLPWLTGLSIKTRQKDAFLMQVQVGQNSSAIIALKNGILNYIYNNEVMFLAGTNIADGKWHRIEIRWLGTEISMSIDYGQRAAAVPMSQKIQGLYVGKIIIGSPDNSFGNLGDFKHFEGCIQDVRVGGSQTQLNRPTNRENVVDGCVSNAVCSEDCPIHSSCVSDWDESNCECTNGYVGSECVPVCTVKPCAAGVCRADQNLEKGYRCECNDTTNSGEYCENKINQPCPGGWWGEKVCGPCKCNTKQGYNLNCNKTTGQCYCKENHYQPLNETACLPCDCYSIGSFGGQCNLLTGQCECREGVIGRRCDSCSNIYAEVTLKGCEVVYDACPRSYSKGVWWPRTPLGQIATVNCPSPAYGKGMRVCDGDRGGWGHPDMFNCTSEPFIDLRKQLSHLESGELELNSFISVKMASSLQNACDTVGNVRVQVKDEEEKVITLTTLSYSNKNNDAVWLDEFDMDYLSDEVKFVHDRLYGADLLITEGLLHELIGYELMQSGLNLSHSQDRYFIKNLVESAGVILDQRYVAEWKRLTELTQRGPNDLLEAFSKYMIVLARSQHDTYTNPFEIVHKNMALGLDIVTVESLFGYEPQQLTEFYKHKHTKANQFTTESVVLPDTSAFLQHSSKQKPMIAFPKYNNYIQDKKKFDHHTKILVPLEILGIKPPENNEITNSVSEYRAIFSYAQYKDVGGLMSNSFDETVTRRWGVDLQVASPVLSLAILVPSTSDTFNNHKTVIAGNELSKMMEIDRVETPSGEQSSNGAPIEGMKEDIKISVHDMDTHANLENSPEIKIHINNDKEAIEKAVHEEDEMKKDDSEVSLENEATYDDKRIAKRQVESDSVPEVKETVYRSLGSPHLSQPIKIQMWINLDRSRFGLRSNPQCVRWNGFSNSWTRLGCQTQIPDYDAIANDLRGPLIVNCTCSHISTHAVLVDVVDPEDIPEPSLVVQITSCSAFIISLPILLCVLIALALLRGMQTNSNTIHQNLVLCVFFAELLFFVGMQSRRNLVENEFPCKMIAICLHYAWLAAFSWTTVDCVHLYRMLTEMRDINHGPMGFYFSVGYGAPAVVVGLSVGVRAHEYGNNMFCWLSVYESVVWWLVGPIAGMSLVNLLILFVSVKAAFTLKDHVLGFGNLRTLLWLSVVSLPLMGVMWVLAVLTASENSQLLTILLSAVVLVHAFFCLIGYCIINKRVRENLRRTALRCMGRKVPLLDSSLVISSSSQNVASQPRTPGGFLAGNYETARRNIGISASSTTSRSTAKTSSSPYRSDGQLRHTSTSTSNYNSDVPSYLRGFEGTGGRHREEKHRRHRKDSDSGSETDGRSLDLASSHSSDEDESRVGRNSSNTHRSTGVSAAPSYLPNITEHVQATTPPELNVVQSPQLFPSIKPVYAPRWSSQLPEAFLPNPNVGRWSQDTGSDNEIHSHKTNSPNPLPHPDLTDTSYLQHHNKMNMPPSLLENIHENYNLRTSSIDNDRYKYGDIDRESLYGRKKDYQDNYGEYDTSYMQKPPSHYGSEKDYPSSQIVNQMRAYPGHESSYSIYDKQRGNYMGSKTDSPYMSKERIPADLYSPRDNHYILKSPPMYSVGESMNSVHSMLKNDYQQRNTDYHSDRMSEGSDKNGYLFPYTAEEDHLATLSRNQAVNDINNPGLSSRLSSRQGSRTSSPPSVSGLHPLAPLTSITDTSERKAITELDDAETTV</sequence>
<keyword evidence="12 18" id="KW-1015">Disulfide bond</keyword>
<dbReference type="Gene3D" id="2.60.120.200">
    <property type="match status" value="2"/>
</dbReference>
<dbReference type="PANTHER" id="PTHR24026:SF51">
    <property type="entry name" value="PROTOCADHERIN-LIKE WING POLARITY PROTEIN STAN"/>
    <property type="match status" value="1"/>
</dbReference>
<evidence type="ECO:0000259" key="28">
    <source>
        <dbReference type="PROSITE" id="PS50268"/>
    </source>
</evidence>
<dbReference type="FunFam" id="2.10.25.10:FF:000012">
    <property type="entry name" value="Delta-like protein"/>
    <property type="match status" value="1"/>
</dbReference>
<dbReference type="Gene3D" id="2.170.300.10">
    <property type="entry name" value="Tie2 ligand-binding domain superfamily"/>
    <property type="match status" value="1"/>
</dbReference>
<dbReference type="Pfam" id="PF00053">
    <property type="entry name" value="EGF_laminin"/>
    <property type="match status" value="1"/>
</dbReference>
<keyword evidence="11 21" id="KW-0472">Membrane</keyword>
<dbReference type="InterPro" id="IPR057244">
    <property type="entry name" value="GAIN_B"/>
</dbReference>
<feature type="region of interest" description="Disordered" evidence="20">
    <location>
        <begin position="2212"/>
        <end position="2251"/>
    </location>
</feature>
<dbReference type="FunFam" id="2.60.40.60:FF:000010">
    <property type="entry name" value="Cadherin EGF LAG seven-pass G-type receptor 3"/>
    <property type="match status" value="1"/>
</dbReference>
<feature type="domain" description="G-protein coupled receptors family 2 profile 1" evidence="26">
    <location>
        <begin position="1120"/>
        <end position="1194"/>
    </location>
</feature>
<dbReference type="PROSITE" id="PS50227">
    <property type="entry name" value="G_PROTEIN_RECEP_F2_3"/>
    <property type="match status" value="1"/>
</dbReference>
<dbReference type="InterPro" id="IPR000742">
    <property type="entry name" value="EGF"/>
</dbReference>
<feature type="domain" description="G-protein coupled receptors family 2 profile 2" evidence="27">
    <location>
        <begin position="1753"/>
        <end position="1994"/>
    </location>
</feature>
<evidence type="ECO:0000256" key="16">
    <source>
        <dbReference type="ARBA" id="ARBA00023292"/>
    </source>
</evidence>
<feature type="region of interest" description="Disordered" evidence="20">
    <location>
        <begin position="2443"/>
        <end position="2479"/>
    </location>
</feature>
<dbReference type="PROSITE" id="PS50268">
    <property type="entry name" value="CADHERIN_2"/>
    <property type="match status" value="3"/>
</dbReference>
<dbReference type="CDD" id="cd00055">
    <property type="entry name" value="EGF_Lam"/>
    <property type="match status" value="2"/>
</dbReference>
<dbReference type="FunFam" id="1.20.1070.10:FF:000202">
    <property type="entry name" value="Cadherin EGF LAG seven-pass G-type receptor"/>
    <property type="match status" value="1"/>
</dbReference>
<organism evidence="29 30">
    <name type="scientific">Pseudolycoriella hygida</name>
    <dbReference type="NCBI Taxonomy" id="35572"/>
    <lineage>
        <taxon>Eukaryota</taxon>
        <taxon>Metazoa</taxon>
        <taxon>Ecdysozoa</taxon>
        <taxon>Arthropoda</taxon>
        <taxon>Hexapoda</taxon>
        <taxon>Insecta</taxon>
        <taxon>Pterygota</taxon>
        <taxon>Neoptera</taxon>
        <taxon>Endopterygota</taxon>
        <taxon>Diptera</taxon>
        <taxon>Nematocera</taxon>
        <taxon>Sciaroidea</taxon>
        <taxon>Sciaridae</taxon>
        <taxon>Pseudolycoriella</taxon>
    </lineage>
</organism>
<name>A0A9Q0N4R2_9DIPT</name>
<dbReference type="CDD" id="cd00110">
    <property type="entry name" value="LamG"/>
    <property type="match status" value="2"/>
</dbReference>
<dbReference type="CDD" id="cd00054">
    <property type="entry name" value="EGF_CA"/>
    <property type="match status" value="2"/>
</dbReference>
<evidence type="ECO:0000256" key="14">
    <source>
        <dbReference type="ARBA" id="ARBA00023180"/>
    </source>
</evidence>
<keyword evidence="16 19" id="KW-0424">Laminin EGF-like domain</keyword>
<dbReference type="SUPFAM" id="SSF49313">
    <property type="entry name" value="Cadherin-like"/>
    <property type="match status" value="3"/>
</dbReference>
<keyword evidence="30" id="KW-1185">Reference proteome</keyword>
<dbReference type="PROSITE" id="PS00232">
    <property type="entry name" value="CADHERIN_1"/>
    <property type="match status" value="1"/>
</dbReference>
<dbReference type="InterPro" id="IPR000203">
    <property type="entry name" value="GPS"/>
</dbReference>
<feature type="disulfide bond" evidence="18">
    <location>
        <begin position="962"/>
        <end position="972"/>
    </location>
</feature>
<evidence type="ECO:0000256" key="17">
    <source>
        <dbReference type="PROSITE-ProRule" id="PRU00043"/>
    </source>
</evidence>
<keyword evidence="9 21" id="KW-1133">Transmembrane helix</keyword>
<dbReference type="PROSITE" id="PS01248">
    <property type="entry name" value="EGF_LAM_1"/>
    <property type="match status" value="1"/>
</dbReference>
<evidence type="ECO:0000256" key="8">
    <source>
        <dbReference type="ARBA" id="ARBA00022837"/>
    </source>
</evidence>
<feature type="transmembrane region" description="Helical" evidence="21">
    <location>
        <begin position="1901"/>
        <end position="1921"/>
    </location>
</feature>
<dbReference type="PROSITE" id="PS01186">
    <property type="entry name" value="EGF_2"/>
    <property type="match status" value="1"/>
</dbReference>
<evidence type="ECO:0000256" key="3">
    <source>
        <dbReference type="ARBA" id="ARBA00022475"/>
    </source>
</evidence>
<dbReference type="InterPro" id="IPR001881">
    <property type="entry name" value="EGF-like_Ca-bd_dom"/>
</dbReference>